<evidence type="ECO:0000313" key="9">
    <source>
        <dbReference type="Proteomes" id="UP001497623"/>
    </source>
</evidence>
<dbReference type="Proteomes" id="UP001497623">
    <property type="component" value="Unassembled WGS sequence"/>
</dbReference>
<organism evidence="8 9">
    <name type="scientific">Meganyctiphanes norvegica</name>
    <name type="common">Northern krill</name>
    <name type="synonym">Thysanopoda norvegica</name>
    <dbReference type="NCBI Taxonomy" id="48144"/>
    <lineage>
        <taxon>Eukaryota</taxon>
        <taxon>Metazoa</taxon>
        <taxon>Ecdysozoa</taxon>
        <taxon>Arthropoda</taxon>
        <taxon>Crustacea</taxon>
        <taxon>Multicrustacea</taxon>
        <taxon>Malacostraca</taxon>
        <taxon>Eumalacostraca</taxon>
        <taxon>Eucarida</taxon>
        <taxon>Euphausiacea</taxon>
        <taxon>Euphausiidae</taxon>
        <taxon>Meganyctiphanes</taxon>
    </lineage>
</organism>
<evidence type="ECO:0000256" key="4">
    <source>
        <dbReference type="ARBA" id="ARBA00022825"/>
    </source>
</evidence>
<keyword evidence="9" id="KW-1185">Reference proteome</keyword>
<dbReference type="GO" id="GO:0004252">
    <property type="term" value="F:serine-type endopeptidase activity"/>
    <property type="evidence" value="ECO:0007669"/>
    <property type="project" value="InterPro"/>
</dbReference>
<feature type="domain" description="Peptidase S1" evidence="7">
    <location>
        <begin position="30"/>
        <end position="291"/>
    </location>
</feature>
<dbReference type="PANTHER" id="PTHR24276">
    <property type="entry name" value="POLYSERASE-RELATED"/>
    <property type="match status" value="1"/>
</dbReference>
<evidence type="ECO:0000256" key="6">
    <source>
        <dbReference type="RuleBase" id="RU363034"/>
    </source>
</evidence>
<dbReference type="AlphaFoldDB" id="A0AAV2SIC8"/>
<evidence type="ECO:0000256" key="1">
    <source>
        <dbReference type="ARBA" id="ARBA00007664"/>
    </source>
</evidence>
<dbReference type="Gene3D" id="2.40.10.10">
    <property type="entry name" value="Trypsin-like serine proteases"/>
    <property type="match status" value="1"/>
</dbReference>
<dbReference type="PROSITE" id="PS00134">
    <property type="entry name" value="TRYPSIN_HIS"/>
    <property type="match status" value="1"/>
</dbReference>
<evidence type="ECO:0000256" key="3">
    <source>
        <dbReference type="ARBA" id="ARBA00022801"/>
    </source>
</evidence>
<keyword evidence="4 6" id="KW-0720">Serine protease</keyword>
<dbReference type="InterPro" id="IPR001314">
    <property type="entry name" value="Peptidase_S1A"/>
</dbReference>
<name>A0AAV2SIC8_MEGNR</name>
<dbReference type="EMBL" id="CAXKWB010068973">
    <property type="protein sequence ID" value="CAL4192621.1"/>
    <property type="molecule type" value="Genomic_DNA"/>
</dbReference>
<dbReference type="InterPro" id="IPR018114">
    <property type="entry name" value="TRYPSIN_HIS"/>
</dbReference>
<dbReference type="CDD" id="cd00190">
    <property type="entry name" value="Tryp_SPc"/>
    <property type="match status" value="1"/>
</dbReference>
<dbReference type="SUPFAM" id="SSF50494">
    <property type="entry name" value="Trypsin-like serine proteases"/>
    <property type="match status" value="1"/>
</dbReference>
<dbReference type="Pfam" id="PF00089">
    <property type="entry name" value="Trypsin"/>
    <property type="match status" value="1"/>
</dbReference>
<proteinExistence type="inferred from homology"/>
<sequence length="294" mass="32840">DFEDLQIPAYYRKENDLMNINNDEVNPQRIIGGIPISNDTYPWMARIYTILRKIELDGEFVIWGKHACGGSLINEQWVLTAAHCVTDEPNCQNDFAKPIKSNFKIGIGTEEFTVNDIIYNSDYDQCEIDEFGNKSMTVINDLALIKLHRPSTAKPIGIQSDDTRFIGRTAILIGWGRTGSNKLSSELILLSVTIQSGSSKQCKQWWGMIPGINVDSRQLCAYSGQDVGVCKGDSGGPMFSEDGKEMILLGVTSFGLVKKENGETRCLVEFGVPDVYVRVSAYYDWINVIIHPIP</sequence>
<evidence type="ECO:0000256" key="5">
    <source>
        <dbReference type="ARBA" id="ARBA00023157"/>
    </source>
</evidence>
<feature type="non-terminal residue" evidence="8">
    <location>
        <position position="1"/>
    </location>
</feature>
<dbReference type="InterPro" id="IPR050430">
    <property type="entry name" value="Peptidase_S1"/>
</dbReference>
<evidence type="ECO:0000256" key="2">
    <source>
        <dbReference type="ARBA" id="ARBA00022670"/>
    </source>
</evidence>
<keyword evidence="5" id="KW-1015">Disulfide bond</keyword>
<comment type="similarity">
    <text evidence="1">Belongs to the peptidase S1 family.</text>
</comment>
<dbReference type="InterPro" id="IPR043504">
    <property type="entry name" value="Peptidase_S1_PA_chymotrypsin"/>
</dbReference>
<comment type="caution">
    <text evidence="8">The sequence shown here is derived from an EMBL/GenBank/DDBJ whole genome shotgun (WGS) entry which is preliminary data.</text>
</comment>
<dbReference type="InterPro" id="IPR009003">
    <property type="entry name" value="Peptidase_S1_PA"/>
</dbReference>
<dbReference type="InterPro" id="IPR033116">
    <property type="entry name" value="TRYPSIN_SER"/>
</dbReference>
<dbReference type="InterPro" id="IPR001254">
    <property type="entry name" value="Trypsin_dom"/>
</dbReference>
<evidence type="ECO:0000313" key="8">
    <source>
        <dbReference type="EMBL" id="CAL4192621.1"/>
    </source>
</evidence>
<dbReference type="SMART" id="SM00020">
    <property type="entry name" value="Tryp_SPc"/>
    <property type="match status" value="1"/>
</dbReference>
<dbReference type="PANTHER" id="PTHR24276:SF98">
    <property type="entry name" value="FI18310P1-RELATED"/>
    <property type="match status" value="1"/>
</dbReference>
<gene>
    <name evidence="8" type="ORF">MNOR_LOCUS36750</name>
</gene>
<reference evidence="8 9" key="1">
    <citation type="submission" date="2024-05" db="EMBL/GenBank/DDBJ databases">
        <authorList>
            <person name="Wallberg A."/>
        </authorList>
    </citation>
    <scope>NUCLEOTIDE SEQUENCE [LARGE SCALE GENOMIC DNA]</scope>
</reference>
<protein>
    <recommendedName>
        <fullName evidence="7">Peptidase S1 domain-containing protein</fullName>
    </recommendedName>
</protein>
<dbReference type="PROSITE" id="PS50240">
    <property type="entry name" value="TRYPSIN_DOM"/>
    <property type="match status" value="1"/>
</dbReference>
<dbReference type="PRINTS" id="PR00722">
    <property type="entry name" value="CHYMOTRYPSIN"/>
</dbReference>
<dbReference type="GO" id="GO:0006508">
    <property type="term" value="P:proteolysis"/>
    <property type="evidence" value="ECO:0007669"/>
    <property type="project" value="UniProtKB-KW"/>
</dbReference>
<accession>A0AAV2SIC8</accession>
<keyword evidence="2 6" id="KW-0645">Protease</keyword>
<dbReference type="PROSITE" id="PS00135">
    <property type="entry name" value="TRYPSIN_SER"/>
    <property type="match status" value="1"/>
</dbReference>
<evidence type="ECO:0000259" key="7">
    <source>
        <dbReference type="PROSITE" id="PS50240"/>
    </source>
</evidence>
<keyword evidence="3 6" id="KW-0378">Hydrolase</keyword>